<proteinExistence type="predicted"/>
<name>A0ACC2H3R5_DALPE</name>
<reference evidence="1" key="1">
    <citation type="submission" date="2021-05" db="EMBL/GenBank/DDBJ databases">
        <authorList>
            <person name="Pan Q."/>
            <person name="Jouanno E."/>
            <person name="Zahm M."/>
            <person name="Klopp C."/>
            <person name="Cabau C."/>
            <person name="Louis A."/>
            <person name="Berthelot C."/>
            <person name="Parey E."/>
            <person name="Roest Crollius H."/>
            <person name="Montfort J."/>
            <person name="Robinson-Rechavi M."/>
            <person name="Bouchez O."/>
            <person name="Lampietro C."/>
            <person name="Lopez Roques C."/>
            <person name="Donnadieu C."/>
            <person name="Postlethwait J."/>
            <person name="Bobe J."/>
            <person name="Dillon D."/>
            <person name="Chandos A."/>
            <person name="von Hippel F."/>
            <person name="Guiguen Y."/>
        </authorList>
    </citation>
    <scope>NUCLEOTIDE SEQUENCE</scope>
    <source>
        <strain evidence="1">YG-Jan2019</strain>
    </source>
</reference>
<organism evidence="1 2">
    <name type="scientific">Dallia pectoralis</name>
    <name type="common">Alaska blackfish</name>
    <dbReference type="NCBI Taxonomy" id="75939"/>
    <lineage>
        <taxon>Eukaryota</taxon>
        <taxon>Metazoa</taxon>
        <taxon>Chordata</taxon>
        <taxon>Craniata</taxon>
        <taxon>Vertebrata</taxon>
        <taxon>Euteleostomi</taxon>
        <taxon>Actinopterygii</taxon>
        <taxon>Neopterygii</taxon>
        <taxon>Teleostei</taxon>
        <taxon>Protacanthopterygii</taxon>
        <taxon>Esociformes</taxon>
        <taxon>Umbridae</taxon>
        <taxon>Dallia</taxon>
    </lineage>
</organism>
<dbReference type="EMBL" id="CM055733">
    <property type="protein sequence ID" value="KAJ8010325.1"/>
    <property type="molecule type" value="Genomic_DNA"/>
</dbReference>
<evidence type="ECO:0000313" key="2">
    <source>
        <dbReference type="Proteomes" id="UP001157502"/>
    </source>
</evidence>
<dbReference type="Proteomes" id="UP001157502">
    <property type="component" value="Chromosome 6"/>
</dbReference>
<comment type="caution">
    <text evidence="1">The sequence shown here is derived from an EMBL/GenBank/DDBJ whole genome shotgun (WGS) entry which is preliminary data.</text>
</comment>
<accession>A0ACC2H3R5</accession>
<keyword evidence="2" id="KW-1185">Reference proteome</keyword>
<protein>
    <submittedName>
        <fullName evidence="1">Uncharacterized protein</fullName>
    </submittedName>
</protein>
<gene>
    <name evidence="1" type="ORF">DPEC_G00073890</name>
</gene>
<sequence length="73" mass="8344">MGMETHLDKRLHNLNMLRAFSVLGSQAAAPQDAINMSLTRKHENQLLQEWSSFKNHVLTGAFKVQTDPRKQLL</sequence>
<evidence type="ECO:0000313" key="1">
    <source>
        <dbReference type="EMBL" id="KAJ8010325.1"/>
    </source>
</evidence>